<evidence type="ECO:0000259" key="2">
    <source>
        <dbReference type="Pfam" id="PF20155"/>
    </source>
</evidence>
<feature type="transmembrane region" description="Helical" evidence="1">
    <location>
        <begin position="423"/>
        <end position="441"/>
    </location>
</feature>
<protein>
    <recommendedName>
        <fullName evidence="2">Tape measure protein N-terminal domain-containing protein</fullName>
    </recommendedName>
</protein>
<evidence type="ECO:0000313" key="4">
    <source>
        <dbReference type="Proteomes" id="UP000526233"/>
    </source>
</evidence>
<keyword evidence="1" id="KW-0812">Transmembrane</keyword>
<keyword evidence="1" id="KW-0472">Membrane</keyword>
<dbReference type="PANTHER" id="PTHR38812:SF2">
    <property type="entry name" value="MU-LIKE PROPHAGE FLUMU PROTEIN GP42"/>
    <property type="match status" value="1"/>
</dbReference>
<comment type="caution">
    <text evidence="3">The sequence shown here is derived from an EMBL/GenBank/DDBJ whole genome shotgun (WGS) entry which is preliminary data.</text>
</comment>
<dbReference type="Pfam" id="PF20155">
    <property type="entry name" value="TMP_3"/>
    <property type="match status" value="1"/>
</dbReference>
<dbReference type="EMBL" id="PKQI01000003">
    <property type="protein sequence ID" value="NNV22651.1"/>
    <property type="molecule type" value="Genomic_DNA"/>
</dbReference>
<reference evidence="3 4" key="1">
    <citation type="submission" date="2018-11" db="EMBL/GenBank/DDBJ databases">
        <title>Genome sequencing and analysis.</title>
        <authorList>
            <person name="Huang Y.-T."/>
        </authorList>
    </citation>
    <scope>NUCLEOTIDE SEQUENCE [LARGE SCALE GENOMIC DNA]</scope>
    <source>
        <strain evidence="3 4">SHIN</strain>
    </source>
</reference>
<dbReference type="InterPro" id="IPR053058">
    <property type="entry name" value="Mulikevirus_tape_measure"/>
</dbReference>
<sequence>MRFAMIFEGIDRATKVMNKIMAAEKKTAAAVKAGSKATQTAANNATKATQKQTSALGKLGSVARGAYNGVVAGARAATRATVALHKQTVALGKSGFGQIRDGAGKTFRGLALAAGVATAAFGVSALAANQLVDTAAQFEKFQTILETTEGSSAKAKAAMAWVTEFAAKTPYELDQVMQSFVALRSMGLDPTKGLMRDLGDASAAMGVPMLQAVEAMKDAVTGENERLKELGIISSKSGDVIEYSYVTLDGQSKTVKAMKGDAAGIQKAISGIFSEKYGGAMDKLSRTWEGMISNIGDIWLQFQLAIMNAGLFDWMKSKLQLILDTINQLQDSGELDKWAAYIGQNIQFVLETAWNFAVRVYGVLQKLGTYLVAAKDYVGSWERLAAILGALAFAPVLISTAAGIVQIAMGITMLSAALMANPIVLLVMAIVAAAAAIYVYWGPIKEFFIGLWNSIAAGATALWEKLKSLLGFDPLSVLKTAFSWSPLGLVIQNWGSIQSTIQGFIGAIPGIVTGAWDLVKTAFSWTPAGLIIQNWDGISGAVSAAVQNAFQAVDGVWTSIKSIFDWVPTETISTAWAGISDTIGGLIDGATARVASAWNKVKSVFTFSGGDTQANISVTDPATIQAAQMATAALKTDMQAVAAIDTAPAMGKLAALETSAQQVSASVTSSIRQAEAFLNNVSFYNQGVALMDTMAAGIRARAAVVTAEIQKMAQAVRDHLPSSPAKVGPLSDIHKLKFAETIASSIRPAPMVKAMRGAAAATMAAASITGATVPVSAQPVAGAAVRSEVAARSQSASIAQSQSGGGIHIEYKPTIPLSGDAQGAKADIKKELSAHARHIAQLVDEEQRKRSRRKP</sequence>
<feature type="transmembrane region" description="Helical" evidence="1">
    <location>
        <begin position="384"/>
        <end position="411"/>
    </location>
</feature>
<keyword evidence="1" id="KW-1133">Transmembrane helix</keyword>
<evidence type="ECO:0000256" key="1">
    <source>
        <dbReference type="SAM" id="Phobius"/>
    </source>
</evidence>
<gene>
    <name evidence="3" type="ORF">EHE22_19765</name>
</gene>
<organism evidence="3 4">
    <name type="scientific">Brucella pseudogrignonensis</name>
    <dbReference type="NCBI Taxonomy" id="419475"/>
    <lineage>
        <taxon>Bacteria</taxon>
        <taxon>Pseudomonadati</taxon>
        <taxon>Pseudomonadota</taxon>
        <taxon>Alphaproteobacteria</taxon>
        <taxon>Hyphomicrobiales</taxon>
        <taxon>Brucellaceae</taxon>
        <taxon>Brucella/Ochrobactrum group</taxon>
        <taxon>Brucella</taxon>
    </lineage>
</organism>
<proteinExistence type="predicted"/>
<dbReference type="RefSeq" id="WP_171380167.1">
    <property type="nucleotide sequence ID" value="NZ_PKQI01000003.1"/>
</dbReference>
<dbReference type="InterPro" id="IPR013491">
    <property type="entry name" value="Tape_meas_N"/>
</dbReference>
<dbReference type="PANTHER" id="PTHR38812">
    <property type="entry name" value="MU-LIKE PROPHAGE FLUMU PROTEIN GP42"/>
    <property type="match status" value="1"/>
</dbReference>
<name>A0A7Y3T8C9_9HYPH</name>
<dbReference type="AlphaFoldDB" id="A0A7Y3T8C9"/>
<accession>A0A7Y3T8C9</accession>
<evidence type="ECO:0000313" key="3">
    <source>
        <dbReference type="EMBL" id="NNV22651.1"/>
    </source>
</evidence>
<feature type="domain" description="Tape measure protein N-terminal" evidence="2">
    <location>
        <begin position="130"/>
        <end position="307"/>
    </location>
</feature>
<dbReference type="Proteomes" id="UP000526233">
    <property type="component" value="Unassembled WGS sequence"/>
</dbReference>